<dbReference type="STRING" id="869212.Turpa_3458"/>
<evidence type="ECO:0000313" key="2">
    <source>
        <dbReference type="Proteomes" id="UP000006048"/>
    </source>
</evidence>
<organism evidence="1 2">
    <name type="scientific">Turneriella parva (strain ATCC BAA-1111 / DSM 21527 / NCTC 11395 / H)</name>
    <name type="common">Leptospira parva</name>
    <dbReference type="NCBI Taxonomy" id="869212"/>
    <lineage>
        <taxon>Bacteria</taxon>
        <taxon>Pseudomonadati</taxon>
        <taxon>Spirochaetota</taxon>
        <taxon>Spirochaetia</taxon>
        <taxon>Leptospirales</taxon>
        <taxon>Leptospiraceae</taxon>
        <taxon>Turneriella</taxon>
    </lineage>
</organism>
<accession>I4B9Y8</accession>
<evidence type="ECO:0000313" key="1">
    <source>
        <dbReference type="EMBL" id="AFM14095.1"/>
    </source>
</evidence>
<sequence>MGRRYLMSLAELAYQELQRLPQPIVQEVIDFIGYLEKKHGIDDANLMLAQSESLSSTWENDEDDAWNDFKPV</sequence>
<evidence type="ECO:0008006" key="3">
    <source>
        <dbReference type="Google" id="ProtNLM"/>
    </source>
</evidence>
<keyword evidence="2" id="KW-1185">Reference proteome</keyword>
<dbReference type="EMBL" id="CP002959">
    <property type="protein sequence ID" value="AFM14095.1"/>
    <property type="molecule type" value="Genomic_DNA"/>
</dbReference>
<dbReference type="HOGENOM" id="CLU_185992_1_0_12"/>
<proteinExistence type="predicted"/>
<protein>
    <recommendedName>
        <fullName evidence="3">DUF2281 domain-containing protein</fullName>
    </recommendedName>
</protein>
<gene>
    <name evidence="1" type="ordered locus">Turpa_3458</name>
</gene>
<dbReference type="KEGG" id="tpx:Turpa_3458"/>
<name>I4B9Y8_TURPD</name>
<dbReference type="AlphaFoldDB" id="I4B9Y8"/>
<reference evidence="1 2" key="1">
    <citation type="submission" date="2012-06" db="EMBL/GenBank/DDBJ databases">
        <title>The complete chromosome of genome of Turneriella parva DSM 21527.</title>
        <authorList>
            <consortium name="US DOE Joint Genome Institute (JGI-PGF)"/>
            <person name="Lucas S."/>
            <person name="Han J."/>
            <person name="Lapidus A."/>
            <person name="Bruce D."/>
            <person name="Goodwin L."/>
            <person name="Pitluck S."/>
            <person name="Peters L."/>
            <person name="Kyrpides N."/>
            <person name="Mavromatis K."/>
            <person name="Ivanova N."/>
            <person name="Mikhailova N."/>
            <person name="Chertkov O."/>
            <person name="Detter J.C."/>
            <person name="Tapia R."/>
            <person name="Han C."/>
            <person name="Land M."/>
            <person name="Hauser L."/>
            <person name="Markowitz V."/>
            <person name="Cheng J.-F."/>
            <person name="Hugenholtz P."/>
            <person name="Woyke T."/>
            <person name="Wu D."/>
            <person name="Gronow S."/>
            <person name="Wellnitz S."/>
            <person name="Brambilla E."/>
            <person name="Klenk H.-P."/>
            <person name="Eisen J.A."/>
        </authorList>
    </citation>
    <scope>NUCLEOTIDE SEQUENCE [LARGE SCALE GENOMIC DNA]</scope>
    <source>
        <strain evidence="2">ATCC BAA-1111 / DSM 21527 / NCTC 11395 / H</strain>
    </source>
</reference>
<dbReference type="Proteomes" id="UP000006048">
    <property type="component" value="Chromosome"/>
</dbReference>